<sequence length="343" mass="38496">MARKREATNPEEAKPKVIKPPMLLEKTQVILKQLEVALDQPVITYWNSNKGSICHNDVSGLYGLLQSVGKVDRLCLFIKSDGGNGQASLRMVNLLRQYVKRLTVLAPFECQSAATMLALGADNILMGPLAHLSAVDTSLTHDLSPIDRDNDRVSVSQDELQRVINLWRRQARGEKSNPYGALFQYVHPLVIGAVDRSSALSTKLCLEILSYHLKDAQKAKKISNVLNSGYPSHSYPITLREAQRIGLHAESMEDSVNHLLFELNAVYAEMGQNAYVDYDARNAHDNSISNIMEANGLQIFFQLDKDWHYRAEERRWVALNDKSGWKKAQIAAGKISVTTFHIR</sequence>
<organism evidence="1 2">
    <name type="scientific">Terriglobus albidus</name>
    <dbReference type="NCBI Taxonomy" id="1592106"/>
    <lineage>
        <taxon>Bacteria</taxon>
        <taxon>Pseudomonadati</taxon>
        <taxon>Acidobacteriota</taxon>
        <taxon>Terriglobia</taxon>
        <taxon>Terriglobales</taxon>
        <taxon>Acidobacteriaceae</taxon>
        <taxon>Terriglobus</taxon>
    </lineage>
</organism>
<dbReference type="InterPro" id="IPR029045">
    <property type="entry name" value="ClpP/crotonase-like_dom_sf"/>
</dbReference>
<dbReference type="PANTHER" id="PTHR35984">
    <property type="entry name" value="PERIPLASMIC SERINE PROTEASE"/>
    <property type="match status" value="1"/>
</dbReference>
<gene>
    <name evidence="1" type="ORF">FTW19_19550</name>
</gene>
<dbReference type="Gene3D" id="3.90.226.10">
    <property type="entry name" value="2-enoyl-CoA Hydratase, Chain A, domain 1"/>
    <property type="match status" value="1"/>
</dbReference>
<dbReference type="AlphaFoldDB" id="A0A5B9EGQ0"/>
<accession>A0A5B9EGQ0</accession>
<protein>
    <recommendedName>
        <fullName evidence="3">Serine dehydrogenase proteinase</fullName>
    </recommendedName>
</protein>
<evidence type="ECO:0000313" key="2">
    <source>
        <dbReference type="Proteomes" id="UP000321820"/>
    </source>
</evidence>
<proteinExistence type="predicted"/>
<dbReference type="EMBL" id="CP042806">
    <property type="protein sequence ID" value="QEE29980.1"/>
    <property type="molecule type" value="Genomic_DNA"/>
</dbReference>
<dbReference type="KEGG" id="talb:FTW19_19550"/>
<dbReference type="GO" id="GO:0016020">
    <property type="term" value="C:membrane"/>
    <property type="evidence" value="ECO:0007669"/>
    <property type="project" value="InterPro"/>
</dbReference>
<dbReference type="InterPro" id="IPR002825">
    <property type="entry name" value="Pept_S49_ser-pept_pro"/>
</dbReference>
<name>A0A5B9EGQ0_9BACT</name>
<keyword evidence="2" id="KW-1185">Reference proteome</keyword>
<dbReference type="SUPFAM" id="SSF52096">
    <property type="entry name" value="ClpP/crotonase"/>
    <property type="match status" value="1"/>
</dbReference>
<dbReference type="RefSeq" id="WP_147649250.1">
    <property type="nucleotide sequence ID" value="NZ_CP042806.1"/>
</dbReference>
<dbReference type="OrthoDB" id="1493005at2"/>
<dbReference type="Proteomes" id="UP000321820">
    <property type="component" value="Chromosome"/>
</dbReference>
<dbReference type="PANTHER" id="PTHR35984:SF1">
    <property type="entry name" value="PERIPLASMIC SERINE PROTEASE"/>
    <property type="match status" value="1"/>
</dbReference>
<evidence type="ECO:0008006" key="3">
    <source>
        <dbReference type="Google" id="ProtNLM"/>
    </source>
</evidence>
<reference evidence="1 2" key="1">
    <citation type="submission" date="2019-08" db="EMBL/GenBank/DDBJ databases">
        <title>Complete genome sequence of Terriglobus albidus strain ORNL.</title>
        <authorList>
            <person name="Podar M."/>
        </authorList>
    </citation>
    <scope>NUCLEOTIDE SEQUENCE [LARGE SCALE GENOMIC DNA]</scope>
    <source>
        <strain evidence="1 2">ORNL</strain>
    </source>
</reference>
<evidence type="ECO:0000313" key="1">
    <source>
        <dbReference type="EMBL" id="QEE29980.1"/>
    </source>
</evidence>